<sequence length="377" mass="42230">LSPLQLKISLLCFHFSLKSLAFLCSLVLLHSHMEILVVNRIIDFETNINPSLVSQVSAVSGIGKFYQTYNLWKWGALILALIASFTTIINRVKALIVKLQKHPSLSSSQHHQLLDDDDYETDSISSDDEDEQERDGDGDGDGDEEEDEEEEESGTTPFYTSRNWQRHVDEDFRVRGSGDVYDDDEQWQNRNLGLRRRRRNIGDLFSWSELMMTSGKNVVKLWDNLGLGLGLNLEDYSENEFTIYDMNYEREFRKIASIFGRKDESPAFVSASSSPAVIVSAATSGSGRVALGGWDTRIGSRLPAILAEWRPKLGNIVGIKAGGIEKVLVRDSVSNALTVGDMRKVNSPLDDPTEADVDTWWDADAVIVTEDCLDNSN</sequence>
<gene>
    <name evidence="2" type="ORF">CICLE_v10015600mg</name>
</gene>
<dbReference type="PANTHER" id="PTHR36715">
    <property type="entry name" value="BNAANNG41370D PROTEIN"/>
    <property type="match status" value="1"/>
</dbReference>
<organism evidence="2 3">
    <name type="scientific">Citrus clementina</name>
    <name type="common">Clementine</name>
    <name type="synonym">Citrus deliciosa x Citrus sinensis</name>
    <dbReference type="NCBI Taxonomy" id="85681"/>
    <lineage>
        <taxon>Eukaryota</taxon>
        <taxon>Viridiplantae</taxon>
        <taxon>Streptophyta</taxon>
        <taxon>Embryophyta</taxon>
        <taxon>Tracheophyta</taxon>
        <taxon>Spermatophyta</taxon>
        <taxon>Magnoliopsida</taxon>
        <taxon>eudicotyledons</taxon>
        <taxon>Gunneridae</taxon>
        <taxon>Pentapetalae</taxon>
        <taxon>rosids</taxon>
        <taxon>malvids</taxon>
        <taxon>Sapindales</taxon>
        <taxon>Rutaceae</taxon>
        <taxon>Aurantioideae</taxon>
        <taxon>Citrus</taxon>
    </lineage>
</organism>
<dbReference type="InParanoid" id="V4UC42"/>
<dbReference type="EMBL" id="KI536312">
    <property type="protein sequence ID" value="ESR61700.1"/>
    <property type="molecule type" value="Genomic_DNA"/>
</dbReference>
<reference evidence="2 3" key="1">
    <citation type="submission" date="2013-10" db="EMBL/GenBank/DDBJ databases">
        <authorList>
            <consortium name="International Citrus Genome Consortium"/>
            <person name="Jenkins J."/>
            <person name="Schmutz J."/>
            <person name="Prochnik S."/>
            <person name="Rokhsar D."/>
            <person name="Gmitter F."/>
            <person name="Ollitrault P."/>
            <person name="Machado M."/>
            <person name="Talon M."/>
            <person name="Wincker P."/>
            <person name="Jaillon O."/>
            <person name="Morgante M."/>
        </authorList>
    </citation>
    <scope>NUCLEOTIDE SEQUENCE</scope>
    <source>
        <strain evidence="3">cv. Clemenules</strain>
    </source>
</reference>
<proteinExistence type="predicted"/>
<evidence type="ECO:0000256" key="1">
    <source>
        <dbReference type="SAM" id="MobiDB-lite"/>
    </source>
</evidence>
<dbReference type="Proteomes" id="UP000030687">
    <property type="component" value="Unassembled WGS sequence"/>
</dbReference>
<dbReference type="PANTHER" id="PTHR36715:SF1">
    <property type="entry name" value="PROTEIN, PUTATIVE-RELATED"/>
    <property type="match status" value="1"/>
</dbReference>
<dbReference type="eggNOG" id="ENOG502RYUT">
    <property type="taxonomic scope" value="Eukaryota"/>
</dbReference>
<accession>V4UC42</accession>
<evidence type="ECO:0000313" key="2">
    <source>
        <dbReference type="EMBL" id="ESR61700.1"/>
    </source>
</evidence>
<name>V4UC42_CITCL</name>
<dbReference type="OrthoDB" id="1662399at2759"/>
<evidence type="ECO:0000313" key="3">
    <source>
        <dbReference type="Proteomes" id="UP000030687"/>
    </source>
</evidence>
<protein>
    <submittedName>
        <fullName evidence="2">Uncharacterized protein</fullName>
    </submittedName>
</protein>
<dbReference type="KEGG" id="cic:CICLE_v10015600mg"/>
<feature type="region of interest" description="Disordered" evidence="1">
    <location>
        <begin position="108"/>
        <end position="160"/>
    </location>
</feature>
<dbReference type="AlphaFoldDB" id="V4UC42"/>
<dbReference type="OMA" id="PSVVAEW"/>
<keyword evidence="3" id="KW-1185">Reference proteome</keyword>
<feature type="non-terminal residue" evidence="2">
    <location>
        <position position="1"/>
    </location>
</feature>
<dbReference type="FunCoup" id="V4UC42">
    <property type="interactions" value="170"/>
</dbReference>
<dbReference type="Gramene" id="ESR61700">
    <property type="protein sequence ID" value="ESR61700"/>
    <property type="gene ID" value="CICLE_v10015600mg"/>
</dbReference>
<feature type="compositionally biased region" description="Acidic residues" evidence="1">
    <location>
        <begin position="115"/>
        <end position="153"/>
    </location>
</feature>